<feature type="region of interest" description="Disordered" evidence="2">
    <location>
        <begin position="225"/>
        <end position="297"/>
    </location>
</feature>
<keyword evidence="1" id="KW-0479">Metal-binding</keyword>
<dbReference type="SUPFAM" id="SSF57756">
    <property type="entry name" value="Retrovirus zinc finger-like domains"/>
    <property type="match status" value="1"/>
</dbReference>
<protein>
    <recommendedName>
        <fullName evidence="3">CCHC-type domain-containing protein</fullName>
    </recommendedName>
</protein>
<dbReference type="InterPro" id="IPR036875">
    <property type="entry name" value="Znf_CCHC_sf"/>
</dbReference>
<dbReference type="Pfam" id="PF14893">
    <property type="entry name" value="PNMA"/>
    <property type="match status" value="1"/>
</dbReference>
<keyword evidence="5" id="KW-1185">Reference proteome</keyword>
<reference evidence="4" key="1">
    <citation type="submission" date="2018-11" db="EMBL/GenBank/DDBJ databases">
        <authorList>
            <person name="Alioto T."/>
            <person name="Alioto T."/>
        </authorList>
    </citation>
    <scope>NUCLEOTIDE SEQUENCE</scope>
</reference>
<sequence>MGAKPKADTPEDLKNWMMEYLTSQGALETRTRHSLVAPPKPVNDDDDEIQNQRQATLPMNYGDMKSIRRSLRGEAGLVAMRLELNATVKVIIQKLDSIYGSVDKKEELLAEFYGSRQRPTESVTAWSCRLEGIIGKAVDRGLVQRKDVDNMLHAMIWTGLKPHLKDISGHKYDTIGDFDGLRVALRQIESDHSSRNEGLQEIKGLINQIHTRLDCNDKRWEQAPWNHQEQHTQPPQFQPPNQSRQWQQPNQSSPWQQQPQFGQQQQNRGGYRGRGGNSNRGRGQNNYRGGRDNPDRDYQCWRCGQTGHLKIGCKVRMDHSQQHLNSNKPMQGERP</sequence>
<dbReference type="PANTHER" id="PTHR23095">
    <property type="entry name" value="PARANEOPLASTIC ANTIGEN"/>
    <property type="match status" value="1"/>
</dbReference>
<accession>A0A8B6F9Q8</accession>
<feature type="compositionally biased region" description="Polar residues" evidence="2">
    <location>
        <begin position="225"/>
        <end position="235"/>
    </location>
</feature>
<gene>
    <name evidence="4" type="ORF">MGAL_10B058529</name>
</gene>
<dbReference type="InterPro" id="IPR001878">
    <property type="entry name" value="Znf_CCHC"/>
</dbReference>
<evidence type="ECO:0000256" key="2">
    <source>
        <dbReference type="SAM" id="MobiDB-lite"/>
    </source>
</evidence>
<dbReference type="OrthoDB" id="115435at2759"/>
<dbReference type="EMBL" id="UYJE01006505">
    <property type="protein sequence ID" value="VDI46555.1"/>
    <property type="molecule type" value="Genomic_DNA"/>
</dbReference>
<dbReference type="PROSITE" id="PS50158">
    <property type="entry name" value="ZF_CCHC"/>
    <property type="match status" value="1"/>
</dbReference>
<feature type="region of interest" description="Disordered" evidence="2">
    <location>
        <begin position="28"/>
        <end position="47"/>
    </location>
</feature>
<evidence type="ECO:0000256" key="1">
    <source>
        <dbReference type="PROSITE-ProRule" id="PRU00047"/>
    </source>
</evidence>
<comment type="caution">
    <text evidence="4">The sequence shown here is derived from an EMBL/GenBank/DDBJ whole genome shotgun (WGS) entry which is preliminary data.</text>
</comment>
<feature type="compositionally biased region" description="Low complexity" evidence="2">
    <location>
        <begin position="279"/>
        <end position="288"/>
    </location>
</feature>
<evidence type="ECO:0000313" key="5">
    <source>
        <dbReference type="Proteomes" id="UP000596742"/>
    </source>
</evidence>
<dbReference type="GO" id="GO:0008270">
    <property type="term" value="F:zinc ion binding"/>
    <property type="evidence" value="ECO:0007669"/>
    <property type="project" value="UniProtKB-KW"/>
</dbReference>
<keyword evidence="1" id="KW-0862">Zinc</keyword>
<proteinExistence type="predicted"/>
<evidence type="ECO:0000259" key="3">
    <source>
        <dbReference type="PROSITE" id="PS50158"/>
    </source>
</evidence>
<dbReference type="AlphaFoldDB" id="A0A8B6F9Q8"/>
<feature type="compositionally biased region" description="Low complexity" evidence="2">
    <location>
        <begin position="239"/>
        <end position="269"/>
    </location>
</feature>
<dbReference type="InterPro" id="IPR026523">
    <property type="entry name" value="PNMA"/>
</dbReference>
<evidence type="ECO:0000313" key="4">
    <source>
        <dbReference type="EMBL" id="VDI46555.1"/>
    </source>
</evidence>
<keyword evidence="1" id="KW-0863">Zinc-finger</keyword>
<name>A0A8B6F9Q8_MYTGA</name>
<dbReference type="GO" id="GO:0003676">
    <property type="term" value="F:nucleic acid binding"/>
    <property type="evidence" value="ECO:0007669"/>
    <property type="project" value="InterPro"/>
</dbReference>
<dbReference type="PANTHER" id="PTHR23095:SF43">
    <property type="entry name" value="PARANEOPLASTIC ANTIGEN-LIKE PROTEIN 8C"/>
    <property type="match status" value="1"/>
</dbReference>
<organism evidence="4 5">
    <name type="scientific">Mytilus galloprovincialis</name>
    <name type="common">Mediterranean mussel</name>
    <dbReference type="NCBI Taxonomy" id="29158"/>
    <lineage>
        <taxon>Eukaryota</taxon>
        <taxon>Metazoa</taxon>
        <taxon>Spiralia</taxon>
        <taxon>Lophotrochozoa</taxon>
        <taxon>Mollusca</taxon>
        <taxon>Bivalvia</taxon>
        <taxon>Autobranchia</taxon>
        <taxon>Pteriomorphia</taxon>
        <taxon>Mytilida</taxon>
        <taxon>Mytiloidea</taxon>
        <taxon>Mytilidae</taxon>
        <taxon>Mytilinae</taxon>
        <taxon>Mytilus</taxon>
    </lineage>
</organism>
<dbReference type="InterPro" id="IPR048270">
    <property type="entry name" value="PNMA_C"/>
</dbReference>
<feature type="domain" description="CCHC-type" evidence="3">
    <location>
        <begin position="300"/>
        <end position="314"/>
    </location>
</feature>
<dbReference type="Proteomes" id="UP000596742">
    <property type="component" value="Unassembled WGS sequence"/>
</dbReference>